<dbReference type="AlphaFoldDB" id="A0A1V9FG03"/>
<name>A0A1V9FG03_9BACT</name>
<keyword evidence="1 5" id="KW-0597">Phosphoprotein</keyword>
<evidence type="ECO:0000259" key="6">
    <source>
        <dbReference type="PROSITE" id="PS01124"/>
    </source>
</evidence>
<dbReference type="GO" id="GO:0003700">
    <property type="term" value="F:DNA-binding transcription factor activity"/>
    <property type="evidence" value="ECO:0007669"/>
    <property type="project" value="InterPro"/>
</dbReference>
<dbReference type="GO" id="GO:0000155">
    <property type="term" value="F:phosphorelay sensor kinase activity"/>
    <property type="evidence" value="ECO:0007669"/>
    <property type="project" value="TreeGrafter"/>
</dbReference>
<reference evidence="8 9" key="1">
    <citation type="submission" date="2016-03" db="EMBL/GenBank/DDBJ databases">
        <title>Niastella vici sp. nov., isolated from farmland soil.</title>
        <authorList>
            <person name="Chen L."/>
            <person name="Wang D."/>
            <person name="Yang S."/>
            <person name="Wang G."/>
        </authorList>
    </citation>
    <scope>NUCLEOTIDE SEQUENCE [LARGE SCALE GENOMIC DNA]</scope>
    <source>
        <strain evidence="8 9">DJ57</strain>
    </source>
</reference>
<dbReference type="Proteomes" id="UP000192796">
    <property type="component" value="Unassembled WGS sequence"/>
</dbReference>
<dbReference type="PANTHER" id="PTHR43547:SF2">
    <property type="entry name" value="HYBRID SIGNAL TRANSDUCTION HISTIDINE KINASE C"/>
    <property type="match status" value="1"/>
</dbReference>
<keyword evidence="4" id="KW-0804">Transcription</keyword>
<dbReference type="STRING" id="1703345.A3860_12075"/>
<evidence type="ECO:0000256" key="3">
    <source>
        <dbReference type="ARBA" id="ARBA00023125"/>
    </source>
</evidence>
<dbReference type="PANTHER" id="PTHR43547">
    <property type="entry name" value="TWO-COMPONENT HISTIDINE KINASE"/>
    <property type="match status" value="1"/>
</dbReference>
<evidence type="ECO:0000256" key="5">
    <source>
        <dbReference type="PROSITE-ProRule" id="PRU00169"/>
    </source>
</evidence>
<organism evidence="8 9">
    <name type="scientific">Niastella vici</name>
    <dbReference type="NCBI Taxonomy" id="1703345"/>
    <lineage>
        <taxon>Bacteria</taxon>
        <taxon>Pseudomonadati</taxon>
        <taxon>Bacteroidota</taxon>
        <taxon>Chitinophagia</taxon>
        <taxon>Chitinophagales</taxon>
        <taxon>Chitinophagaceae</taxon>
        <taxon>Niastella</taxon>
    </lineage>
</organism>
<feature type="domain" description="Response regulatory" evidence="7">
    <location>
        <begin position="12"/>
        <end position="127"/>
    </location>
</feature>
<dbReference type="InterPro" id="IPR020449">
    <property type="entry name" value="Tscrpt_reg_AraC-type_HTH"/>
</dbReference>
<dbReference type="OrthoDB" id="9809670at2"/>
<evidence type="ECO:0000313" key="8">
    <source>
        <dbReference type="EMBL" id="OQP57284.1"/>
    </source>
</evidence>
<dbReference type="GO" id="GO:0043565">
    <property type="term" value="F:sequence-specific DNA binding"/>
    <property type="evidence" value="ECO:0007669"/>
    <property type="project" value="InterPro"/>
</dbReference>
<feature type="domain" description="HTH araC/xylS-type" evidence="6">
    <location>
        <begin position="159"/>
        <end position="258"/>
    </location>
</feature>
<dbReference type="EMBL" id="LVYD01000124">
    <property type="protein sequence ID" value="OQP57284.1"/>
    <property type="molecule type" value="Genomic_DNA"/>
</dbReference>
<dbReference type="Pfam" id="PF00072">
    <property type="entry name" value="Response_reg"/>
    <property type="match status" value="1"/>
</dbReference>
<gene>
    <name evidence="8" type="ORF">A3860_12075</name>
</gene>
<dbReference type="InterPro" id="IPR018062">
    <property type="entry name" value="HTH_AraC-typ_CS"/>
</dbReference>
<dbReference type="FunFam" id="3.40.50.2300:FF:000138">
    <property type="entry name" value="Two-component system sensor histidine kinase/response regulator"/>
    <property type="match status" value="1"/>
</dbReference>
<feature type="modified residue" description="4-aspartylphosphate" evidence="5">
    <location>
        <position position="60"/>
    </location>
</feature>
<dbReference type="SUPFAM" id="SSF46689">
    <property type="entry name" value="Homeodomain-like"/>
    <property type="match status" value="1"/>
</dbReference>
<dbReference type="Pfam" id="PF12833">
    <property type="entry name" value="HTH_18"/>
    <property type="match status" value="1"/>
</dbReference>
<dbReference type="PRINTS" id="PR00032">
    <property type="entry name" value="HTHARAC"/>
</dbReference>
<keyword evidence="2" id="KW-0805">Transcription regulation</keyword>
<dbReference type="InterPro" id="IPR009057">
    <property type="entry name" value="Homeodomain-like_sf"/>
</dbReference>
<dbReference type="SMART" id="SM00342">
    <property type="entry name" value="HTH_ARAC"/>
    <property type="match status" value="1"/>
</dbReference>
<evidence type="ECO:0000256" key="2">
    <source>
        <dbReference type="ARBA" id="ARBA00023015"/>
    </source>
</evidence>
<comment type="caution">
    <text evidence="8">The sequence shown here is derived from an EMBL/GenBank/DDBJ whole genome shotgun (WGS) entry which is preliminary data.</text>
</comment>
<dbReference type="PROSITE" id="PS50110">
    <property type="entry name" value="RESPONSE_REGULATORY"/>
    <property type="match status" value="1"/>
</dbReference>
<dbReference type="Gene3D" id="3.40.50.2300">
    <property type="match status" value="1"/>
</dbReference>
<dbReference type="PROSITE" id="PS01124">
    <property type="entry name" value="HTH_ARAC_FAMILY_2"/>
    <property type="match status" value="1"/>
</dbReference>
<keyword evidence="3" id="KW-0238">DNA-binding</keyword>
<dbReference type="SMART" id="SM00448">
    <property type="entry name" value="REC"/>
    <property type="match status" value="1"/>
</dbReference>
<protein>
    <submittedName>
        <fullName evidence="8">Two-component system response regulator</fullName>
    </submittedName>
</protein>
<dbReference type="PROSITE" id="PS00041">
    <property type="entry name" value="HTH_ARAC_FAMILY_1"/>
    <property type="match status" value="1"/>
</dbReference>
<accession>A0A1V9FG03</accession>
<dbReference type="CDD" id="cd17574">
    <property type="entry name" value="REC_OmpR"/>
    <property type="match status" value="1"/>
</dbReference>
<keyword evidence="9" id="KW-1185">Reference proteome</keyword>
<evidence type="ECO:0000259" key="7">
    <source>
        <dbReference type="PROSITE" id="PS50110"/>
    </source>
</evidence>
<sequence>MEQQKTPLPKTTILIVDDNEEILDFLSDDLQAAYQVLTARDGEEALQQLHEHIVHLVISDVMMDKMDGFELCQRIKADFELSHIPIILLTAKNILQSKIEGLKSGADVYIEKPFSPEHLNAQVASLLENRNRLKEYFAKSPLVHIKGVAHNRMDEEFMEQLHQVIQNNITDHELDVERLATLMNMSRPTLYRKIKSITDLSPNEMINLTRLKTAAELISQGNTHMNDIAERVGYNSLTQFGRNFQKQFNMTPTEYAKQWS</sequence>
<evidence type="ECO:0000313" key="9">
    <source>
        <dbReference type="Proteomes" id="UP000192796"/>
    </source>
</evidence>
<dbReference type="RefSeq" id="WP_081156250.1">
    <property type="nucleotide sequence ID" value="NZ_LVYD01000124.1"/>
</dbReference>
<dbReference type="InterPro" id="IPR011006">
    <property type="entry name" value="CheY-like_superfamily"/>
</dbReference>
<dbReference type="SUPFAM" id="SSF52172">
    <property type="entry name" value="CheY-like"/>
    <property type="match status" value="1"/>
</dbReference>
<evidence type="ECO:0000256" key="4">
    <source>
        <dbReference type="ARBA" id="ARBA00023163"/>
    </source>
</evidence>
<dbReference type="InterPro" id="IPR001789">
    <property type="entry name" value="Sig_transdc_resp-reg_receiver"/>
</dbReference>
<dbReference type="InterPro" id="IPR018060">
    <property type="entry name" value="HTH_AraC"/>
</dbReference>
<proteinExistence type="predicted"/>
<evidence type="ECO:0000256" key="1">
    <source>
        <dbReference type="ARBA" id="ARBA00022553"/>
    </source>
</evidence>
<dbReference type="Gene3D" id="1.10.10.60">
    <property type="entry name" value="Homeodomain-like"/>
    <property type="match status" value="1"/>
</dbReference>